<feature type="transmembrane region" description="Helical" evidence="5">
    <location>
        <begin position="120"/>
        <end position="139"/>
    </location>
</feature>
<dbReference type="GO" id="GO:0016020">
    <property type="term" value="C:membrane"/>
    <property type="evidence" value="ECO:0007669"/>
    <property type="project" value="UniProtKB-SubCell"/>
</dbReference>
<dbReference type="Pfam" id="PF07298">
    <property type="entry name" value="NnrU"/>
    <property type="match status" value="1"/>
</dbReference>
<evidence type="ECO:0000256" key="2">
    <source>
        <dbReference type="ARBA" id="ARBA00022692"/>
    </source>
</evidence>
<dbReference type="OrthoDB" id="5293641at2"/>
<evidence type="ECO:0000313" key="8">
    <source>
        <dbReference type="Proteomes" id="UP000295277"/>
    </source>
</evidence>
<dbReference type="RefSeq" id="WP_132693041.1">
    <property type="nucleotide sequence ID" value="NZ_SLVM01000001.1"/>
</dbReference>
<evidence type="ECO:0000256" key="4">
    <source>
        <dbReference type="ARBA" id="ARBA00023136"/>
    </source>
</evidence>
<gene>
    <name evidence="7" type="ORF">EV216_10133</name>
</gene>
<evidence type="ECO:0000256" key="3">
    <source>
        <dbReference type="ARBA" id="ARBA00022989"/>
    </source>
</evidence>
<evidence type="ECO:0000256" key="5">
    <source>
        <dbReference type="SAM" id="Phobius"/>
    </source>
</evidence>
<evidence type="ECO:0000313" key="7">
    <source>
        <dbReference type="EMBL" id="TCM88023.1"/>
    </source>
</evidence>
<keyword evidence="2 5" id="KW-0812">Transmembrane</keyword>
<keyword evidence="3 5" id="KW-1133">Transmembrane helix</keyword>
<dbReference type="AlphaFoldDB" id="A0A4R1Z403"/>
<keyword evidence="8" id="KW-1185">Reference proteome</keyword>
<feature type="transmembrane region" description="Helical" evidence="5">
    <location>
        <begin position="69"/>
        <end position="88"/>
    </location>
</feature>
<feature type="transmembrane region" description="Helical" evidence="5">
    <location>
        <begin position="38"/>
        <end position="57"/>
    </location>
</feature>
<comment type="caution">
    <text evidence="7">The sequence shown here is derived from an EMBL/GenBank/DDBJ whole genome shotgun (WGS) entry which is preliminary data.</text>
</comment>
<reference evidence="7 8" key="1">
    <citation type="submission" date="2019-03" db="EMBL/GenBank/DDBJ databases">
        <title>Genomic Encyclopedia of Type Strains, Phase IV (KMG-IV): sequencing the most valuable type-strain genomes for metagenomic binning, comparative biology and taxonomic classification.</title>
        <authorList>
            <person name="Goeker M."/>
        </authorList>
    </citation>
    <scope>NUCLEOTIDE SEQUENCE [LARGE SCALE GENOMIC DNA]</scope>
    <source>
        <strain evidence="7 8">DSM 21153</strain>
    </source>
</reference>
<evidence type="ECO:0000259" key="6">
    <source>
        <dbReference type="Pfam" id="PF07298"/>
    </source>
</evidence>
<accession>A0A4R1Z403</accession>
<feature type="transmembrane region" description="Helical" evidence="5">
    <location>
        <begin position="160"/>
        <end position="180"/>
    </location>
</feature>
<dbReference type="EMBL" id="SLVM01000001">
    <property type="protein sequence ID" value="TCM88023.1"/>
    <property type="molecule type" value="Genomic_DNA"/>
</dbReference>
<organism evidence="7 8">
    <name type="scientific">Rhodovulum steppense</name>
    <dbReference type="NCBI Taxonomy" id="540251"/>
    <lineage>
        <taxon>Bacteria</taxon>
        <taxon>Pseudomonadati</taxon>
        <taxon>Pseudomonadota</taxon>
        <taxon>Alphaproteobacteria</taxon>
        <taxon>Rhodobacterales</taxon>
        <taxon>Paracoccaceae</taxon>
        <taxon>Rhodovulum</taxon>
    </lineage>
</organism>
<dbReference type="InterPro" id="IPR009915">
    <property type="entry name" value="NnrU_dom"/>
</dbReference>
<keyword evidence="4 5" id="KW-0472">Membrane</keyword>
<comment type="subcellular location">
    <subcellularLocation>
        <location evidence="1">Membrane</location>
        <topology evidence="1">Multi-pass membrane protein</topology>
    </subcellularLocation>
</comment>
<sequence>MTLLILGVLLWSFAHLFKRLFPGPRAALDDRFGAASKAFFAVPLVLSVVLMVMGYRGNTAPEIYQTPGFMVHLNNTLMLLAVVFFGLGNSKSRARQLFRHPMLYGVMTWSVAHLLVNGDLASIVLFGGLLLWAIAEVVLINAKEPVTTWRGGSLAGDIKLGVISVVLYLVILGVHMWLGVWPLPAPGAA</sequence>
<name>A0A4R1Z403_9RHOB</name>
<proteinExistence type="predicted"/>
<protein>
    <submittedName>
        <fullName evidence="7">NnrU protein</fullName>
    </submittedName>
</protein>
<feature type="domain" description="NnrU" evidence="6">
    <location>
        <begin position="3"/>
        <end position="182"/>
    </location>
</feature>
<evidence type="ECO:0000256" key="1">
    <source>
        <dbReference type="ARBA" id="ARBA00004141"/>
    </source>
</evidence>
<dbReference type="Proteomes" id="UP000295277">
    <property type="component" value="Unassembled WGS sequence"/>
</dbReference>